<dbReference type="SUPFAM" id="SSF52087">
    <property type="entry name" value="CRAL/TRIO domain"/>
    <property type="match status" value="1"/>
</dbReference>
<dbReference type="SUPFAM" id="SSF46938">
    <property type="entry name" value="CRAL/TRIO N-terminal domain"/>
    <property type="match status" value="1"/>
</dbReference>
<dbReference type="EMBL" id="LK032962">
    <property type="protein sequence ID" value="CDY51073.1"/>
    <property type="molecule type" value="Genomic_DNA"/>
</dbReference>
<dbReference type="InterPro" id="IPR036865">
    <property type="entry name" value="CRAL-TRIO_dom_sf"/>
</dbReference>
<gene>
    <name evidence="8" type="primary">BnaC06g07500D</name>
    <name evidence="8" type="ORF">GSBRNA2T00098124001</name>
</gene>
<feature type="domain" description="CRAL-TRIO" evidence="7">
    <location>
        <begin position="107"/>
        <end position="249"/>
    </location>
</feature>
<evidence type="ECO:0000313" key="9">
    <source>
        <dbReference type="Proteomes" id="UP000028999"/>
    </source>
</evidence>
<evidence type="ECO:0000313" key="8">
    <source>
        <dbReference type="EMBL" id="CDY51073.1"/>
    </source>
</evidence>
<evidence type="ECO:0000256" key="1">
    <source>
        <dbReference type="ARBA" id="ARBA00004202"/>
    </source>
</evidence>
<evidence type="ECO:0000256" key="2">
    <source>
        <dbReference type="ARBA" id="ARBA00004395"/>
    </source>
</evidence>
<protein>
    <submittedName>
        <fullName evidence="8">BnaC06g07500D protein</fullName>
    </submittedName>
</protein>
<dbReference type="GO" id="GO:0015031">
    <property type="term" value="P:protein transport"/>
    <property type="evidence" value="ECO:0007669"/>
    <property type="project" value="UniProtKB-KW"/>
</dbReference>
<dbReference type="Gene3D" id="3.40.525.10">
    <property type="entry name" value="CRAL-TRIO lipid binding domain"/>
    <property type="match status" value="1"/>
</dbReference>
<dbReference type="Gramene" id="CDY51073">
    <property type="protein sequence ID" value="CDY51073"/>
    <property type="gene ID" value="GSBRNA2T00098124001"/>
</dbReference>
<dbReference type="SMART" id="SM00516">
    <property type="entry name" value="SEC14"/>
    <property type="match status" value="1"/>
</dbReference>
<keyword evidence="5" id="KW-0333">Golgi apparatus</keyword>
<dbReference type="OMA" id="CTENSKG"/>
<accession>A0A078IPR6</accession>
<keyword evidence="4" id="KW-0653">Protein transport</keyword>
<dbReference type="PANTHER" id="PTHR45657">
    <property type="entry name" value="CRAL-TRIO DOMAIN-CONTAINING PROTEIN YKL091C-RELATED"/>
    <property type="match status" value="1"/>
</dbReference>
<dbReference type="InterPro" id="IPR051026">
    <property type="entry name" value="PI/PC_transfer"/>
</dbReference>
<sequence>MGNLKKKAINASTKFTHSLKKRGKRKIDYRFPPVASIEDEKEETLVLEFRRHLLHRDLLPPRHDDYHTLLRFLKLNIEKTIQMLIWHHQLDFEFEELEEVLQYYPHVYIERLGKAHPSKLMRITTIVRYLKYHVQEFERALLEKFPACSIAAKRRIYSSTTILDVQGLGMKNFTSAGASLVAAMAKIDNSYYPETLHRMYIVNAGTGFKKMLWPAAQKFLDAKTITKNTCISSQPSATTHPNYTKSLIQGSLLSIHTTPGIIWCLRSNKGPWNDPETMKLIYRGESSLFRQITRKLSDPQNSSSYISIHTSKAMQAETYEEARTSDVNGYYSCDDKFAIPTNRRGQERQSHYQMLEHDLSSKGTLDSIKPESLAKRILSFLLKLAAVFRYIPFELSRKKHTITLSSPREDESRCTLTPTPTETTMKDRIGPCLERIHKLEKKYEEIRNKPVEIPVEKERLLMDSLDRIKSVEFDLEKTKRALHATVMKQMEITEMLENIRESQLHVSPSSP</sequence>
<dbReference type="PROSITE" id="PS50191">
    <property type="entry name" value="CRAL_TRIO"/>
    <property type="match status" value="1"/>
</dbReference>
<evidence type="ECO:0000256" key="6">
    <source>
        <dbReference type="ARBA" id="ARBA00038020"/>
    </source>
</evidence>
<keyword evidence="9" id="KW-1185">Reference proteome</keyword>
<reference evidence="8 9" key="1">
    <citation type="journal article" date="2014" name="Science">
        <title>Plant genetics. Early allopolyploid evolution in the post-Neolithic Brassica napus oilseed genome.</title>
        <authorList>
            <person name="Chalhoub B."/>
            <person name="Denoeud F."/>
            <person name="Liu S."/>
            <person name="Parkin I.A."/>
            <person name="Tang H."/>
            <person name="Wang X."/>
            <person name="Chiquet J."/>
            <person name="Belcram H."/>
            <person name="Tong C."/>
            <person name="Samans B."/>
            <person name="Correa M."/>
            <person name="Da Silva C."/>
            <person name="Just J."/>
            <person name="Falentin C."/>
            <person name="Koh C.S."/>
            <person name="Le Clainche I."/>
            <person name="Bernard M."/>
            <person name="Bento P."/>
            <person name="Noel B."/>
            <person name="Labadie K."/>
            <person name="Alberti A."/>
            <person name="Charles M."/>
            <person name="Arnaud D."/>
            <person name="Guo H."/>
            <person name="Daviaud C."/>
            <person name="Alamery S."/>
            <person name="Jabbari K."/>
            <person name="Zhao M."/>
            <person name="Edger P.P."/>
            <person name="Chelaifa H."/>
            <person name="Tack D."/>
            <person name="Lassalle G."/>
            <person name="Mestiri I."/>
            <person name="Schnel N."/>
            <person name="Le Paslier M.C."/>
            <person name="Fan G."/>
            <person name="Renault V."/>
            <person name="Bayer P.E."/>
            <person name="Golicz A.A."/>
            <person name="Manoli S."/>
            <person name="Lee T.H."/>
            <person name="Thi V.H."/>
            <person name="Chalabi S."/>
            <person name="Hu Q."/>
            <person name="Fan C."/>
            <person name="Tollenaere R."/>
            <person name="Lu Y."/>
            <person name="Battail C."/>
            <person name="Shen J."/>
            <person name="Sidebottom C.H."/>
            <person name="Wang X."/>
            <person name="Canaguier A."/>
            <person name="Chauveau A."/>
            <person name="Berard A."/>
            <person name="Deniot G."/>
            <person name="Guan M."/>
            <person name="Liu Z."/>
            <person name="Sun F."/>
            <person name="Lim Y.P."/>
            <person name="Lyons E."/>
            <person name="Town C.D."/>
            <person name="Bancroft I."/>
            <person name="Wang X."/>
            <person name="Meng J."/>
            <person name="Ma J."/>
            <person name="Pires J.C."/>
            <person name="King G.J."/>
            <person name="Brunel D."/>
            <person name="Delourme R."/>
            <person name="Renard M."/>
            <person name="Aury J.M."/>
            <person name="Adams K.L."/>
            <person name="Batley J."/>
            <person name="Snowdon R.J."/>
            <person name="Tost J."/>
            <person name="Edwards D."/>
            <person name="Zhou Y."/>
            <person name="Hua W."/>
            <person name="Sharpe A.G."/>
            <person name="Paterson A.H."/>
            <person name="Guan C."/>
            <person name="Wincker P."/>
        </authorList>
    </citation>
    <scope>NUCLEOTIDE SEQUENCE [LARGE SCALE GENOMIC DNA]</scope>
    <source>
        <strain evidence="9">cv. Darmor-bzh</strain>
    </source>
</reference>
<comment type="subcellular location">
    <subcellularLocation>
        <location evidence="1">Cell membrane</location>
        <topology evidence="1">Peripheral membrane protein</topology>
    </subcellularLocation>
    <subcellularLocation>
        <location evidence="2">Golgi apparatus membrane</location>
        <topology evidence="2">Peripheral membrane protein</topology>
    </subcellularLocation>
</comment>
<dbReference type="PaxDb" id="3708-A0A078IPR6"/>
<dbReference type="PANTHER" id="PTHR45657:SF55">
    <property type="entry name" value="CRAL-TRIO DOMAIN-CONTAINING PROTEIN"/>
    <property type="match status" value="1"/>
</dbReference>
<dbReference type="GO" id="GO:0005886">
    <property type="term" value="C:plasma membrane"/>
    <property type="evidence" value="ECO:0007669"/>
    <property type="project" value="UniProtKB-SubCell"/>
</dbReference>
<evidence type="ECO:0000259" key="7">
    <source>
        <dbReference type="PROSITE" id="PS50191"/>
    </source>
</evidence>
<keyword evidence="4" id="KW-0813">Transport</keyword>
<evidence type="ECO:0000256" key="5">
    <source>
        <dbReference type="ARBA" id="ARBA00023034"/>
    </source>
</evidence>
<dbReference type="CDD" id="cd00170">
    <property type="entry name" value="SEC14"/>
    <property type="match status" value="1"/>
</dbReference>
<comment type="similarity">
    <text evidence="6">Belongs to the SFH family.</text>
</comment>
<keyword evidence="3" id="KW-0472">Membrane</keyword>
<name>A0A078IPR6_BRANA</name>
<dbReference type="GO" id="GO:0000139">
    <property type="term" value="C:Golgi membrane"/>
    <property type="evidence" value="ECO:0007669"/>
    <property type="project" value="UniProtKB-SubCell"/>
</dbReference>
<keyword evidence="3" id="KW-1003">Cell membrane</keyword>
<dbReference type="GO" id="GO:0008526">
    <property type="term" value="F:phosphatidylinositol transfer activity"/>
    <property type="evidence" value="ECO:0000318"/>
    <property type="project" value="GO_Central"/>
</dbReference>
<organism evidence="8 9">
    <name type="scientific">Brassica napus</name>
    <name type="common">Rape</name>
    <dbReference type="NCBI Taxonomy" id="3708"/>
    <lineage>
        <taxon>Eukaryota</taxon>
        <taxon>Viridiplantae</taxon>
        <taxon>Streptophyta</taxon>
        <taxon>Embryophyta</taxon>
        <taxon>Tracheophyta</taxon>
        <taxon>Spermatophyta</taxon>
        <taxon>Magnoliopsida</taxon>
        <taxon>eudicotyledons</taxon>
        <taxon>Gunneridae</taxon>
        <taxon>Pentapetalae</taxon>
        <taxon>rosids</taxon>
        <taxon>malvids</taxon>
        <taxon>Brassicales</taxon>
        <taxon>Brassicaceae</taxon>
        <taxon>Brassiceae</taxon>
        <taxon>Brassica</taxon>
    </lineage>
</organism>
<dbReference type="Pfam" id="PF00650">
    <property type="entry name" value="CRAL_TRIO"/>
    <property type="match status" value="1"/>
</dbReference>
<evidence type="ECO:0000256" key="4">
    <source>
        <dbReference type="ARBA" id="ARBA00022927"/>
    </source>
</evidence>
<dbReference type="InterPro" id="IPR001251">
    <property type="entry name" value="CRAL-TRIO_dom"/>
</dbReference>
<dbReference type="InterPro" id="IPR036273">
    <property type="entry name" value="CRAL/TRIO_N_dom_sf"/>
</dbReference>
<dbReference type="AlphaFoldDB" id="A0A078IPR6"/>
<evidence type="ECO:0000256" key="3">
    <source>
        <dbReference type="ARBA" id="ARBA00022475"/>
    </source>
</evidence>
<proteinExistence type="inferred from homology"/>
<dbReference type="GO" id="GO:0006892">
    <property type="term" value="P:post-Golgi vesicle-mediated transport"/>
    <property type="evidence" value="ECO:0000318"/>
    <property type="project" value="GO_Central"/>
</dbReference>
<dbReference type="Proteomes" id="UP000028999">
    <property type="component" value="Unassembled WGS sequence"/>
</dbReference>